<reference evidence="1" key="1">
    <citation type="submission" date="2019-11" db="EMBL/GenBank/DDBJ databases">
        <authorList>
            <person name="Feng L."/>
        </authorList>
    </citation>
    <scope>NUCLEOTIDE SEQUENCE</scope>
    <source>
        <strain evidence="1">KOxytocaLFYP65</strain>
    </source>
</reference>
<evidence type="ECO:0000313" key="1">
    <source>
        <dbReference type="EMBL" id="VYT89453.1"/>
    </source>
</evidence>
<organism evidence="1">
    <name type="scientific">Klebsiella oxytoca</name>
    <dbReference type="NCBI Taxonomy" id="571"/>
    <lineage>
        <taxon>Bacteria</taxon>
        <taxon>Pseudomonadati</taxon>
        <taxon>Pseudomonadota</taxon>
        <taxon>Gammaproteobacteria</taxon>
        <taxon>Enterobacterales</taxon>
        <taxon>Enterobacteriaceae</taxon>
        <taxon>Klebsiella/Raoultella group</taxon>
        <taxon>Klebsiella</taxon>
    </lineage>
</organism>
<sequence>MQNSMGKNVIVPALSFSTACLYCSASVHKACGSANHPPAEMDILTCATARNTVTTRLRQRRAGGKNADRAPRKIPLHAKRQNQGKSKLIIVAHPLFSCPVIELRYFTQRLRKAPNVSHLANNSFIYNTRGAIWRTFYAGMQVVRDKMVVLENSNAGGIAFLCSDSTYSGVAFALMITEVKKHNKLI</sequence>
<accession>A0A6N3AFC4</accession>
<dbReference type="EMBL" id="CACRTM010000023">
    <property type="protein sequence ID" value="VYT89453.1"/>
    <property type="molecule type" value="Genomic_DNA"/>
</dbReference>
<protein>
    <submittedName>
        <fullName evidence="1">Uncharacterized protein</fullName>
    </submittedName>
</protein>
<dbReference type="AlphaFoldDB" id="A0A6N3AFC4"/>
<proteinExistence type="predicted"/>
<dbReference type="PROSITE" id="PS51257">
    <property type="entry name" value="PROKAR_LIPOPROTEIN"/>
    <property type="match status" value="1"/>
</dbReference>
<name>A0A6N3AFC4_KLEOX</name>
<gene>
    <name evidence="1" type="ORF">KOLFYP65_00012</name>
</gene>